<accession>A0A2G9RKA1</accession>
<organism evidence="1">
    <name type="scientific">Aquarana catesbeiana</name>
    <name type="common">American bullfrog</name>
    <name type="synonym">Rana catesbeiana</name>
    <dbReference type="NCBI Taxonomy" id="8400"/>
    <lineage>
        <taxon>Eukaryota</taxon>
        <taxon>Metazoa</taxon>
        <taxon>Chordata</taxon>
        <taxon>Craniata</taxon>
        <taxon>Vertebrata</taxon>
        <taxon>Euteleostomi</taxon>
        <taxon>Amphibia</taxon>
        <taxon>Batrachia</taxon>
        <taxon>Anura</taxon>
        <taxon>Neobatrachia</taxon>
        <taxon>Ranoidea</taxon>
        <taxon>Ranidae</taxon>
        <taxon>Aquarana</taxon>
    </lineage>
</organism>
<dbReference type="OrthoDB" id="2747330at2759"/>
<protein>
    <submittedName>
        <fullName evidence="1">Uncharacterized protein</fullName>
    </submittedName>
</protein>
<name>A0A2G9RKA1_AQUCT</name>
<gene>
    <name evidence="1" type="ORF">AB205_0069760</name>
</gene>
<sequence length="79" mass="9523">MSEEECMFHTLRENGKGNWERTWLQSHMDPMLLLWQILQPSQTLTNFLSMVLTGKEFWDLHMLKLQGRMTRWNLSLTLL</sequence>
<dbReference type="AlphaFoldDB" id="A0A2G9RKA1"/>
<reference evidence="1" key="1">
    <citation type="submission" date="2017-08" db="EMBL/GenBank/DDBJ databases">
        <title>Assembly of the North American Bullfrog Genome.</title>
        <authorList>
            <person name="Warren R.L."/>
            <person name="Vandervalk B.P."/>
            <person name="Kucuk E."/>
            <person name="Birol I."/>
            <person name="Helbing C."/>
            <person name="Pandoh P."/>
            <person name="Behsaz B."/>
            <person name="Mohamadi H."/>
            <person name="Chu J."/>
            <person name="Jackman S."/>
            <person name="Hammond S.A."/>
            <person name="Veldhoen N."/>
            <person name="Kirk H."/>
            <person name="Zhao Y."/>
            <person name="Coope R."/>
            <person name="Pleasance S."/>
            <person name="Moore R."/>
            <person name="Holt R."/>
        </authorList>
    </citation>
    <scope>NUCLEOTIDE SEQUENCE</scope>
    <source>
        <strain evidence="1">Bruno</strain>
        <tissue evidence="1">Liver</tissue>
    </source>
</reference>
<proteinExistence type="predicted"/>
<evidence type="ECO:0000313" key="1">
    <source>
        <dbReference type="EMBL" id="PIO28317.1"/>
    </source>
</evidence>
<dbReference type="EMBL" id="KV938346">
    <property type="protein sequence ID" value="PIO28317.1"/>
    <property type="molecule type" value="Genomic_DNA"/>
</dbReference>